<dbReference type="OrthoDB" id="9810331at2"/>
<evidence type="ECO:0000256" key="4">
    <source>
        <dbReference type="ARBA" id="ARBA00023186"/>
    </source>
</evidence>
<comment type="subunit">
    <text evidence="5">Binds ribosomal protein uS19.</text>
</comment>
<dbReference type="RefSeq" id="WP_068549121.1">
    <property type="nucleotide sequence ID" value="NZ_AP013035.1"/>
</dbReference>
<proteinExistence type="inferred from homology"/>
<dbReference type="SUPFAM" id="SSF50346">
    <property type="entry name" value="PRC-barrel domain"/>
    <property type="match status" value="1"/>
</dbReference>
<dbReference type="PANTHER" id="PTHR33692">
    <property type="entry name" value="RIBOSOME MATURATION FACTOR RIMM"/>
    <property type="match status" value="1"/>
</dbReference>
<dbReference type="Pfam" id="PF24986">
    <property type="entry name" value="PRC_RimM"/>
    <property type="match status" value="1"/>
</dbReference>
<dbReference type="GO" id="GO:0006364">
    <property type="term" value="P:rRNA processing"/>
    <property type="evidence" value="ECO:0007669"/>
    <property type="project" value="UniProtKB-UniRule"/>
</dbReference>
<keyword evidence="3 5" id="KW-0698">rRNA processing</keyword>
<dbReference type="NCBIfam" id="TIGR02273">
    <property type="entry name" value="16S_RimM"/>
    <property type="match status" value="1"/>
</dbReference>
<accession>A0A0S3QSD8</accession>
<evidence type="ECO:0000259" key="7">
    <source>
        <dbReference type="Pfam" id="PF24986"/>
    </source>
</evidence>
<dbReference type="InterPro" id="IPR056792">
    <property type="entry name" value="PRC_RimM"/>
</dbReference>
<dbReference type="Gene3D" id="2.40.30.60">
    <property type="entry name" value="RimM"/>
    <property type="match status" value="1"/>
</dbReference>
<evidence type="ECO:0000313" key="9">
    <source>
        <dbReference type="Proteomes" id="UP000063234"/>
    </source>
</evidence>
<dbReference type="Gene3D" id="2.30.30.240">
    <property type="entry name" value="PRC-barrel domain"/>
    <property type="match status" value="1"/>
</dbReference>
<dbReference type="STRING" id="1298851.TST_0393"/>
<comment type="domain">
    <text evidence="5">The PRC barrel domain binds ribosomal protein uS19.</text>
</comment>
<evidence type="ECO:0000256" key="3">
    <source>
        <dbReference type="ARBA" id="ARBA00022552"/>
    </source>
</evidence>
<keyword evidence="4 5" id="KW-0143">Chaperone</keyword>
<comment type="function">
    <text evidence="5">An accessory protein needed during the final step in the assembly of 30S ribosomal subunit, possibly for assembly of the head region. Essential for efficient processing of 16S rRNA. May be needed both before and after RbfA during the maturation of 16S rRNA. It has affinity for free ribosomal 30S subunits but not for 70S ribosomes.</text>
</comment>
<keyword evidence="2 5" id="KW-0690">Ribosome biogenesis</keyword>
<keyword evidence="1 5" id="KW-0963">Cytoplasm</keyword>
<dbReference type="GO" id="GO:0042274">
    <property type="term" value="P:ribosomal small subunit biogenesis"/>
    <property type="evidence" value="ECO:0007669"/>
    <property type="project" value="UniProtKB-UniRule"/>
</dbReference>
<dbReference type="GO" id="GO:0043022">
    <property type="term" value="F:ribosome binding"/>
    <property type="evidence" value="ECO:0007669"/>
    <property type="project" value="InterPro"/>
</dbReference>
<dbReference type="KEGG" id="ttk:TST_0393"/>
<protein>
    <recommendedName>
        <fullName evidence="5">Ribosome maturation factor RimM</fullName>
    </recommendedName>
</protein>
<name>A0A0S3QSD8_THET7</name>
<dbReference type="GO" id="GO:0005737">
    <property type="term" value="C:cytoplasm"/>
    <property type="evidence" value="ECO:0007669"/>
    <property type="project" value="UniProtKB-SubCell"/>
</dbReference>
<dbReference type="Pfam" id="PF01782">
    <property type="entry name" value="RimM"/>
    <property type="match status" value="1"/>
</dbReference>
<dbReference type="HAMAP" id="MF_00014">
    <property type="entry name" value="Ribosome_mat_RimM"/>
    <property type="match status" value="1"/>
</dbReference>
<evidence type="ECO:0000256" key="1">
    <source>
        <dbReference type="ARBA" id="ARBA00022490"/>
    </source>
</evidence>
<comment type="subcellular location">
    <subcellularLocation>
        <location evidence="5">Cytoplasm</location>
    </subcellularLocation>
</comment>
<reference evidence="9" key="1">
    <citation type="journal article" date="2018" name="Science">
        <title>A primordial and reversible TCA cycle in a facultatively chemolithoautotrophic thermophile.</title>
        <authorList>
            <person name="Nunoura T."/>
            <person name="Chikaraishi Y."/>
            <person name="Izaki R."/>
            <person name="Suwa T."/>
            <person name="Sato T."/>
            <person name="Harada T."/>
            <person name="Mori K."/>
            <person name="Kato Y."/>
            <person name="Miyazaki M."/>
            <person name="Shimamura S."/>
            <person name="Yanagawa K."/>
            <person name="Shuto A."/>
            <person name="Ohkouchi N."/>
            <person name="Fujita N."/>
            <person name="Takaki Y."/>
            <person name="Atomi H."/>
            <person name="Takai K."/>
        </authorList>
    </citation>
    <scope>NUCLEOTIDE SEQUENCE [LARGE SCALE GENOMIC DNA]</scope>
    <source>
        <strain evidence="9">DSM 17441 / JCM 13301 / NBRC 103674 / ABI70S6</strain>
    </source>
</reference>
<dbReference type="AlphaFoldDB" id="A0A0S3QSD8"/>
<feature type="domain" description="RimM N-terminal" evidence="6">
    <location>
        <begin position="9"/>
        <end position="88"/>
    </location>
</feature>
<sequence length="167" mass="19273">MKKEGFAIVSKILGPFGVQGEAKCSIETDILENITQQKGFYLRKGNRRIYMEVEYIKPHHRSFIIKFKGLETPEAVKYFKGWFLEVAYEDLVPLEEGEYYWFELIGLKAFTREGEFVGVVEDIIATGAHDVYVIRSEDKEILIPSVFAEKIDTEEEIMIINPIEGLL</sequence>
<feature type="domain" description="Ribosome maturation factor RimM PRC barrel" evidence="7">
    <location>
        <begin position="101"/>
        <end position="164"/>
    </location>
</feature>
<dbReference type="GO" id="GO:0005840">
    <property type="term" value="C:ribosome"/>
    <property type="evidence" value="ECO:0007669"/>
    <property type="project" value="InterPro"/>
</dbReference>
<dbReference type="InterPro" id="IPR036976">
    <property type="entry name" value="RimM_N_sf"/>
</dbReference>
<dbReference type="InterPro" id="IPR011961">
    <property type="entry name" value="RimM"/>
</dbReference>
<evidence type="ECO:0000256" key="2">
    <source>
        <dbReference type="ARBA" id="ARBA00022517"/>
    </source>
</evidence>
<evidence type="ECO:0000256" key="5">
    <source>
        <dbReference type="HAMAP-Rule" id="MF_00014"/>
    </source>
</evidence>
<evidence type="ECO:0000259" key="6">
    <source>
        <dbReference type="Pfam" id="PF01782"/>
    </source>
</evidence>
<dbReference type="InterPro" id="IPR011033">
    <property type="entry name" value="PRC_barrel-like_sf"/>
</dbReference>
<dbReference type="InterPro" id="IPR002676">
    <property type="entry name" value="RimM_N"/>
</dbReference>
<organism evidence="8 9">
    <name type="scientific">Thermosulfidibacter takaii (strain DSM 17441 / JCM 13301 / NBRC 103674 / ABI70S6)</name>
    <dbReference type="NCBI Taxonomy" id="1298851"/>
    <lineage>
        <taxon>Bacteria</taxon>
        <taxon>Pseudomonadati</taxon>
        <taxon>Thermosulfidibacterota</taxon>
        <taxon>Thermosulfidibacteria</taxon>
        <taxon>Thermosulfidibacterales</taxon>
        <taxon>Thermosulfidibacteraceae</taxon>
    </lineage>
</organism>
<dbReference type="InterPro" id="IPR009000">
    <property type="entry name" value="Transl_B-barrel_sf"/>
</dbReference>
<keyword evidence="9" id="KW-1185">Reference proteome</keyword>
<gene>
    <name evidence="5 8" type="primary">rimM</name>
    <name evidence="8" type="ORF">TST_0393</name>
</gene>
<comment type="similarity">
    <text evidence="5">Belongs to the RimM family.</text>
</comment>
<evidence type="ECO:0000313" key="8">
    <source>
        <dbReference type="EMBL" id="BAT71201.1"/>
    </source>
</evidence>
<dbReference type="PANTHER" id="PTHR33692:SF1">
    <property type="entry name" value="RIBOSOME MATURATION FACTOR RIMM"/>
    <property type="match status" value="1"/>
</dbReference>
<dbReference type="SUPFAM" id="SSF50447">
    <property type="entry name" value="Translation proteins"/>
    <property type="match status" value="1"/>
</dbReference>
<dbReference type="Proteomes" id="UP000063234">
    <property type="component" value="Chromosome"/>
</dbReference>
<dbReference type="EMBL" id="AP013035">
    <property type="protein sequence ID" value="BAT71201.1"/>
    <property type="molecule type" value="Genomic_DNA"/>
</dbReference>